<dbReference type="CDD" id="cd01038">
    <property type="entry name" value="Endonuclease_DUF559"/>
    <property type="match status" value="1"/>
</dbReference>
<dbReference type="PANTHER" id="PTHR38590:SF1">
    <property type="entry name" value="BLL0828 PROTEIN"/>
    <property type="match status" value="1"/>
</dbReference>
<protein>
    <submittedName>
        <fullName evidence="3">Endonuclease domain-containing protein</fullName>
    </submittedName>
</protein>
<reference evidence="3 4" key="1">
    <citation type="submission" date="2018-07" db="EMBL/GenBank/DDBJ databases">
        <authorList>
            <person name="Quirk P.G."/>
            <person name="Krulwich T.A."/>
        </authorList>
    </citation>
    <scope>NUCLEOTIDE SEQUENCE [LARGE SCALE GENOMIC DNA]</scope>
    <source>
        <strain evidence="3 4">CC-BB4</strain>
    </source>
</reference>
<dbReference type="EMBL" id="CP031417">
    <property type="protein sequence ID" value="AXK84084.1"/>
    <property type="molecule type" value="Genomic_DNA"/>
</dbReference>
<keyword evidence="4" id="KW-1185">Reference proteome</keyword>
<organism evidence="3 4">
    <name type="scientific">Pseudolabrys taiwanensis</name>
    <dbReference type="NCBI Taxonomy" id="331696"/>
    <lineage>
        <taxon>Bacteria</taxon>
        <taxon>Pseudomonadati</taxon>
        <taxon>Pseudomonadota</taxon>
        <taxon>Alphaproteobacteria</taxon>
        <taxon>Hyphomicrobiales</taxon>
        <taxon>Xanthobacteraceae</taxon>
        <taxon>Pseudolabrys</taxon>
    </lineage>
</organism>
<dbReference type="InterPro" id="IPR007569">
    <property type="entry name" value="DUF559"/>
</dbReference>
<keyword evidence="3" id="KW-0255">Endonuclease</keyword>
<proteinExistence type="predicted"/>
<dbReference type="PANTHER" id="PTHR38590">
    <property type="entry name" value="BLL0828 PROTEIN"/>
    <property type="match status" value="1"/>
</dbReference>
<dbReference type="RefSeq" id="WP_115694463.1">
    <property type="nucleotide sequence ID" value="NZ_CP031417.1"/>
</dbReference>
<evidence type="ECO:0000313" key="3">
    <source>
        <dbReference type="EMBL" id="AXK84084.1"/>
    </source>
</evidence>
<dbReference type="AlphaFoldDB" id="A0A346A4I7"/>
<sequence length="123" mass="14626">MPAGFHHRPTAKKSRSFARQMRRAPTEAEARMWRLLRDRRLAGFKFRRQVPLDGSIIDFVCFDHRIIIEIDGSQHFSSPRDQERDRHFAREGFRVLRYWNNEVLQTPNSVLEDIFARLTNGTD</sequence>
<accession>A0A346A4I7</accession>
<evidence type="ECO:0000313" key="4">
    <source>
        <dbReference type="Proteomes" id="UP000254889"/>
    </source>
</evidence>
<keyword evidence="3" id="KW-0540">Nuclease</keyword>
<evidence type="ECO:0000256" key="1">
    <source>
        <dbReference type="SAM" id="MobiDB-lite"/>
    </source>
</evidence>
<dbReference type="Proteomes" id="UP000254889">
    <property type="component" value="Chromosome"/>
</dbReference>
<dbReference type="SUPFAM" id="SSF52980">
    <property type="entry name" value="Restriction endonuclease-like"/>
    <property type="match status" value="1"/>
</dbReference>
<dbReference type="GO" id="GO:0004519">
    <property type="term" value="F:endonuclease activity"/>
    <property type="evidence" value="ECO:0007669"/>
    <property type="project" value="UniProtKB-KW"/>
</dbReference>
<evidence type="ECO:0000259" key="2">
    <source>
        <dbReference type="Pfam" id="PF04480"/>
    </source>
</evidence>
<keyword evidence="3" id="KW-0378">Hydrolase</keyword>
<dbReference type="OrthoDB" id="9798754at2"/>
<dbReference type="KEGG" id="ptaw:DW352_17430"/>
<name>A0A346A4I7_9HYPH</name>
<dbReference type="Pfam" id="PF04480">
    <property type="entry name" value="DUF559"/>
    <property type="match status" value="1"/>
</dbReference>
<feature type="compositionally biased region" description="Basic residues" evidence="1">
    <location>
        <begin position="1"/>
        <end position="22"/>
    </location>
</feature>
<feature type="domain" description="DUF559" evidence="2">
    <location>
        <begin position="13"/>
        <end position="118"/>
    </location>
</feature>
<gene>
    <name evidence="3" type="ORF">DW352_17430</name>
</gene>
<feature type="region of interest" description="Disordered" evidence="1">
    <location>
        <begin position="1"/>
        <end position="25"/>
    </location>
</feature>
<dbReference type="InterPro" id="IPR047216">
    <property type="entry name" value="Endonuclease_DUF559_bact"/>
</dbReference>
<dbReference type="Gene3D" id="3.40.960.10">
    <property type="entry name" value="VSR Endonuclease"/>
    <property type="match status" value="1"/>
</dbReference>
<dbReference type="InterPro" id="IPR011335">
    <property type="entry name" value="Restrct_endonuc-II-like"/>
</dbReference>